<dbReference type="Proteomes" id="UP001211065">
    <property type="component" value="Unassembled WGS sequence"/>
</dbReference>
<dbReference type="SUPFAM" id="SSF55729">
    <property type="entry name" value="Acyl-CoA N-acyltransferases (Nat)"/>
    <property type="match status" value="1"/>
</dbReference>
<keyword evidence="3" id="KW-0012">Acyltransferase</keyword>
<gene>
    <name evidence="5" type="ORF">HK099_003448</name>
</gene>
<evidence type="ECO:0000313" key="5">
    <source>
        <dbReference type="EMBL" id="KAJ3221503.1"/>
    </source>
</evidence>
<evidence type="ECO:0000256" key="3">
    <source>
        <dbReference type="ARBA" id="ARBA00023315"/>
    </source>
</evidence>
<dbReference type="PANTHER" id="PTHR13256:SF16">
    <property type="entry name" value="ALPHA_BETA-TUBULIN-N-ACETYLTRANSFERASE 9"/>
    <property type="match status" value="1"/>
</dbReference>
<feature type="domain" description="N-acetyltransferase" evidence="4">
    <location>
        <begin position="14"/>
        <end position="161"/>
    </location>
</feature>
<dbReference type="AlphaFoldDB" id="A0AAD5U509"/>
<dbReference type="InterPro" id="IPR000182">
    <property type="entry name" value="GNAT_dom"/>
</dbReference>
<proteinExistence type="inferred from homology"/>
<dbReference type="Gene3D" id="3.40.630.30">
    <property type="match status" value="1"/>
</dbReference>
<evidence type="ECO:0000313" key="6">
    <source>
        <dbReference type="Proteomes" id="UP001211065"/>
    </source>
</evidence>
<comment type="caution">
    <text evidence="5">The sequence shown here is derived from an EMBL/GenBank/DDBJ whole genome shotgun (WGS) entry which is preliminary data.</text>
</comment>
<dbReference type="Pfam" id="PF13302">
    <property type="entry name" value="Acetyltransf_3"/>
    <property type="match status" value="1"/>
</dbReference>
<protein>
    <recommendedName>
        <fullName evidence="4">N-acetyltransferase domain-containing protein</fullName>
    </recommendedName>
</protein>
<comment type="similarity">
    <text evidence="1">Belongs to the acetyltransferase family. GNAT subfamily.</text>
</comment>
<dbReference type="InterPro" id="IPR016181">
    <property type="entry name" value="Acyl_CoA_acyltransferase"/>
</dbReference>
<dbReference type="PANTHER" id="PTHR13256">
    <property type="entry name" value="N-ACETYLTRANSFERASE 9"/>
    <property type="match status" value="1"/>
</dbReference>
<dbReference type="EMBL" id="JADGJW010000226">
    <property type="protein sequence ID" value="KAJ3221503.1"/>
    <property type="molecule type" value="Genomic_DNA"/>
</dbReference>
<dbReference type="InterPro" id="IPR039135">
    <property type="entry name" value="NAT9-like"/>
</dbReference>
<accession>A0AAD5U509</accession>
<evidence type="ECO:0000256" key="1">
    <source>
        <dbReference type="ARBA" id="ARBA00009342"/>
    </source>
</evidence>
<evidence type="ECO:0000256" key="2">
    <source>
        <dbReference type="ARBA" id="ARBA00022679"/>
    </source>
</evidence>
<organism evidence="5 6">
    <name type="scientific">Clydaea vesicula</name>
    <dbReference type="NCBI Taxonomy" id="447962"/>
    <lineage>
        <taxon>Eukaryota</taxon>
        <taxon>Fungi</taxon>
        <taxon>Fungi incertae sedis</taxon>
        <taxon>Chytridiomycota</taxon>
        <taxon>Chytridiomycota incertae sedis</taxon>
        <taxon>Chytridiomycetes</taxon>
        <taxon>Lobulomycetales</taxon>
        <taxon>Lobulomycetaceae</taxon>
        <taxon>Clydaea</taxon>
    </lineage>
</organism>
<reference evidence="5" key="1">
    <citation type="submission" date="2020-05" db="EMBL/GenBank/DDBJ databases">
        <title>Phylogenomic resolution of chytrid fungi.</title>
        <authorList>
            <person name="Stajich J.E."/>
            <person name="Amses K."/>
            <person name="Simmons R."/>
            <person name="Seto K."/>
            <person name="Myers J."/>
            <person name="Bonds A."/>
            <person name="Quandt C.A."/>
            <person name="Barry K."/>
            <person name="Liu P."/>
            <person name="Grigoriev I."/>
            <person name="Longcore J.E."/>
            <person name="James T.Y."/>
        </authorList>
    </citation>
    <scope>NUCLEOTIDE SEQUENCE</scope>
    <source>
        <strain evidence="5">JEL0476</strain>
    </source>
</reference>
<dbReference type="GO" id="GO:0008080">
    <property type="term" value="F:N-acetyltransferase activity"/>
    <property type="evidence" value="ECO:0007669"/>
    <property type="project" value="InterPro"/>
</dbReference>
<keyword evidence="2" id="KW-0808">Transferase</keyword>
<evidence type="ECO:0000259" key="4">
    <source>
        <dbReference type="Pfam" id="PF13302"/>
    </source>
</evidence>
<keyword evidence="6" id="KW-1185">Reference proteome</keyword>
<name>A0AAD5U509_9FUNG</name>
<sequence>MKPTQEVLKSEFVTLVPYIKEHVEIYNKWMQDEELRKLTDSDLLTLEDEFKMQRSWAEDENKFTFIILVKFFKQNLVKPFCDHFGGMAGDVNIFLSTSKTVGELSLMVAEKQLRGKKIGLLSLKLMLKFCISNFQFLKKLEVKIKKSNLACLNLFLKFKFKKITESEVFDQVTMNLRFKKNENWIDEVEDEDEWKEDALLGIDRWDKNDYRLFLDEII</sequence>